<comment type="subcellular location">
    <subcellularLocation>
        <location evidence="3">Host Golgi apparatus</location>
    </subcellularLocation>
    <subcellularLocation>
        <location evidence="5">Host endoplasmic reticulum-Golgi intermediate compartment</location>
    </subcellularLocation>
    <subcellularLocation>
        <location evidence="4">Virion</location>
    </subcellularLocation>
</comment>
<dbReference type="GO" id="GO:0003968">
    <property type="term" value="F:RNA-directed RNA polymerase activity"/>
    <property type="evidence" value="ECO:0007669"/>
    <property type="project" value="UniProtKB-KW"/>
</dbReference>
<evidence type="ECO:0000256" key="1">
    <source>
        <dbReference type="ARBA" id="ARBA00001936"/>
    </source>
</evidence>
<dbReference type="Pfam" id="PF04196">
    <property type="entry name" value="Bunya_RdRp"/>
    <property type="match status" value="1"/>
</dbReference>
<dbReference type="GO" id="GO:0044172">
    <property type="term" value="C:host cell endoplasmic reticulum-Golgi intermediate compartment"/>
    <property type="evidence" value="ECO:0007669"/>
    <property type="project" value="UniProtKB-SubCell"/>
</dbReference>
<dbReference type="Proteomes" id="UP000500837">
    <property type="component" value="Genome"/>
</dbReference>
<organism evidence="23 24">
    <name type="scientific">Itaporanga virus</name>
    <dbReference type="NCBI Taxonomy" id="629735"/>
    <lineage>
        <taxon>Viruses</taxon>
        <taxon>Riboviria</taxon>
        <taxon>Orthornavirae</taxon>
        <taxon>Negarnaviricota</taxon>
        <taxon>Polyploviricotina</taxon>
        <taxon>Bunyaviricetes</taxon>
        <taxon>Hareavirales</taxon>
        <taxon>Phenuiviridae</taxon>
        <taxon>Phlebovirus</taxon>
        <taxon>Phlebovirus itaporangaense</taxon>
    </lineage>
</organism>
<keyword evidence="14" id="KW-1038">Host endoplasmic reticulum</keyword>
<feature type="region of interest" description="Disordered" evidence="21">
    <location>
        <begin position="305"/>
        <end position="325"/>
    </location>
</feature>
<evidence type="ECO:0000256" key="21">
    <source>
        <dbReference type="SAM" id="MobiDB-lite"/>
    </source>
</evidence>
<evidence type="ECO:0000256" key="3">
    <source>
        <dbReference type="ARBA" id="ARBA00004136"/>
    </source>
</evidence>
<feature type="domain" description="RdRp catalytic" evidence="22">
    <location>
        <begin position="971"/>
        <end position="1162"/>
    </location>
</feature>
<dbReference type="EMBL" id="MK330771">
    <property type="protein sequence ID" value="QCI62749.2"/>
    <property type="molecule type" value="Viral_cRNA"/>
</dbReference>
<evidence type="ECO:0000313" key="24">
    <source>
        <dbReference type="Proteomes" id="UP000500837"/>
    </source>
</evidence>
<evidence type="ECO:0000256" key="8">
    <source>
        <dbReference type="ARBA" id="ARBA00022679"/>
    </source>
</evidence>
<evidence type="ECO:0000256" key="10">
    <source>
        <dbReference type="ARBA" id="ARBA00022801"/>
    </source>
</evidence>
<dbReference type="GO" id="GO:0044177">
    <property type="term" value="C:host cell Golgi apparatus"/>
    <property type="evidence" value="ECO:0007669"/>
    <property type="project" value="UniProtKB-SubCell"/>
</dbReference>
<keyword evidence="24" id="KW-1185">Reference proteome</keyword>
<protein>
    <recommendedName>
        <fullName evidence="7">RNA-directed RNA polymerase L</fullName>
        <ecNumber evidence="6">2.7.7.48</ecNumber>
    </recommendedName>
    <alternativeName>
        <fullName evidence="16">Large structural protein</fullName>
    </alternativeName>
    <alternativeName>
        <fullName evidence="18">Replicase</fullName>
    </alternativeName>
    <alternativeName>
        <fullName evidence="17">Transcriptase</fullName>
    </alternativeName>
</protein>
<dbReference type="PROSITE" id="PS50525">
    <property type="entry name" value="RDRP_SSRNA_NEG_SEG"/>
    <property type="match status" value="1"/>
</dbReference>
<keyword evidence="9" id="KW-0479">Metal-binding</keyword>
<keyword evidence="23" id="KW-0696">RNA-directed RNA polymerase</keyword>
<keyword evidence="8" id="KW-0808">Transferase</keyword>
<keyword evidence="11" id="KW-1040">Host Golgi apparatus</keyword>
<dbReference type="InterPro" id="IPR022531">
    <property type="entry name" value="L_PA-C-like"/>
</dbReference>
<comment type="similarity">
    <text evidence="19">Belongs to the Bunyavirales RNA polymerase family.</text>
</comment>
<keyword evidence="13" id="KW-0946">Virion</keyword>
<evidence type="ECO:0000259" key="22">
    <source>
        <dbReference type="PROSITE" id="PS50525"/>
    </source>
</evidence>
<evidence type="ECO:0000256" key="15">
    <source>
        <dbReference type="ARBA" id="ARBA00023211"/>
    </source>
</evidence>
<keyword evidence="15" id="KW-0464">Manganese</keyword>
<proteinExistence type="inferred from homology"/>
<dbReference type="KEGG" id="vg:65246750"/>
<evidence type="ECO:0000313" key="23">
    <source>
        <dbReference type="EMBL" id="QCI62749.2"/>
    </source>
</evidence>
<evidence type="ECO:0000256" key="19">
    <source>
        <dbReference type="ARBA" id="ARBA00034123"/>
    </source>
</evidence>
<comment type="cofactor">
    <cofactor evidence="1">
        <name>Mn(2+)</name>
        <dbReference type="ChEBI" id="CHEBI:29035"/>
    </cofactor>
</comment>
<dbReference type="InterPro" id="IPR029124">
    <property type="entry name" value="L_protein_N"/>
</dbReference>
<evidence type="ECO:0000256" key="5">
    <source>
        <dbReference type="ARBA" id="ARBA00004452"/>
    </source>
</evidence>
<dbReference type="EC" id="2.7.7.48" evidence="6"/>
<evidence type="ECO:0000256" key="12">
    <source>
        <dbReference type="ARBA" id="ARBA00022842"/>
    </source>
</evidence>
<evidence type="ECO:0000256" key="17">
    <source>
        <dbReference type="ARBA" id="ARBA00030436"/>
    </source>
</evidence>
<dbReference type="Pfam" id="PF15518">
    <property type="entry name" value="L_protein_N"/>
    <property type="match status" value="1"/>
</dbReference>
<evidence type="ECO:0000256" key="9">
    <source>
        <dbReference type="ARBA" id="ARBA00022723"/>
    </source>
</evidence>
<dbReference type="Pfam" id="PF12603">
    <property type="entry name" value="L_PA-C-like"/>
    <property type="match status" value="1"/>
</dbReference>
<keyword evidence="12" id="KW-0460">Magnesium</keyword>
<dbReference type="GO" id="GO:0016787">
    <property type="term" value="F:hydrolase activity"/>
    <property type="evidence" value="ECO:0007669"/>
    <property type="project" value="UniProtKB-KW"/>
</dbReference>
<keyword evidence="23" id="KW-0548">Nucleotidyltransferase</keyword>
<evidence type="ECO:0000256" key="4">
    <source>
        <dbReference type="ARBA" id="ARBA00004328"/>
    </source>
</evidence>
<dbReference type="GO" id="GO:0044423">
    <property type="term" value="C:virion component"/>
    <property type="evidence" value="ECO:0007669"/>
    <property type="project" value="UniProtKB-KW"/>
</dbReference>
<dbReference type="RefSeq" id="YP_010086093.1">
    <property type="nucleotide sequence ID" value="NC_055321.1"/>
</dbReference>
<evidence type="ECO:0000256" key="20">
    <source>
        <dbReference type="ARBA" id="ARBA00046037"/>
    </source>
</evidence>
<comment type="function">
    <text evidence="20">RNA-dependent RNA polymerase, which is responsible for the replication and transcription of the viral RNA genome using antigenomic RNA as an intermediate. During transcription, synthesizes subgenomic RNAs and assures their capping by a cap-snatching mechanism, which involves the endonuclease activity cleaving the host capped pre-mRNAs. These short capped RNAs are then used as primers for viral transcription. The 3'-end of subgenomic mRNAs molecules are not polyadenylated. During replication, the polymerase binds the 5' and 3' vRNA extremities at distinct sites. In turn, significant conformational changes occur in the polymerase and in vRNA to initiate active RNA synthesis. As a consequence of the use of the same enzyme for both transcription and replication, these mechanisms need to be well coordinated.</text>
</comment>
<dbReference type="InterPro" id="IPR007099">
    <property type="entry name" value="RNA-dir_pol_NSvirus"/>
</dbReference>
<evidence type="ECO:0000256" key="6">
    <source>
        <dbReference type="ARBA" id="ARBA00012494"/>
    </source>
</evidence>
<evidence type="ECO:0000256" key="18">
    <source>
        <dbReference type="ARBA" id="ARBA00031012"/>
    </source>
</evidence>
<sequence length="2094" mass="238403">MNALLAKQQPAVNNFTRRDFVQIADTLFNAGVPTYDISRTRNGVEIEIDPAGTLQGSNIGSTITPKVVIRAEDLSNFPHDFTFGHLSDMTDVRFSSVYPVIGDGYDHLSPDVIVTSTGGHKHVVEFTTFRGQLRDAQRAGLQKVSKYEIACENRSKVHPTTLHIIVATRHGVVTNMDMDQAEVNELTFRYRLALDIYMDLIRLFPEIDTQDEEVSRQEREILGVVSMIEMDWNKTTRAFPLFEQRMFDEFNGFLPDEEYMNEIVSGCVNKAKSDIIRESFSGEGLSKEERLKKNGEECRLQIEKEIQSRDSRETRDPGSHKSTVQLPPWIFTEGDTGKGLAPLAELSCNSETVMSSIWSKVIINAQGEEIDRMNDDPDAEYQMAVSNSKDRADEKSRYHRTKIQLTTEEQEYIGSLGVQGAAVRDAPLVKEKRRLGKLPFSTYHDTTMIDEFLTKPYVKVQEVDLYSPLTQDVELRVASARIHQPDLIKNEGTNLFIDAHKLFMRSPLGSWTQMVSVIGSELSASVKQHVKKDFFVVKRLLNSPLYLLIKPTSSDKHIFVSFALDKKSWICDIESSHVFKTYEVSGDLLITDFVSFKLSKLTNLCKTNSLVESAVSFWLECYGYHSWEMDKMFCGKTYAKGPVFMSKLSLLTLLEDKACTEELQTMVRYIVMEGFVSPPELPKPHKMIKKLPKVLRTELQVFLYNRVLILMQRIAENPFQLRKREGQIKWGGLFCPISGDHVSEIQPVINACYNGYFKNKEEETEPSVLSGMYKKIIELEHLKPETLEFLGYSDPKEPQMHEFSRSYLRACCDHAKTILTRFHGRNFMEQIDEQIMREVSHLSLERLATLKATSNFNEGWYNYKDVREKQYSREKLIVRMSEFASSGATLAVQKFEECMSLIESRGNMHICLFKKQQHGGLREIYVLGAEERIVQCMVEAIAKSIGGLFPSDTLCTPANKVRIPETHGVRARETCGDAIWTTATSDDARKWNQGHFVTKFALMLCQFTHQKWWPIIIRGCSMFTKKYMMMNLKYLEILDSHRDLDVEDEFVMDLFLAYHGEKEVPWVKKGETFLRTSTGMMQGILHFTSSLLHTIHQEYIRSLTFRIFNREVQPEFSQKIVCDMMQGSDDSSMMISFPSKNQEILVKAKATSAICFRVKKYLGVYLAIYPSEKSTANTDFVMEYNSEFFFHSQHVRPTIRWIAACCNLPEVETLVARQEEASNLLTSVTEGGGSFSLAAMIQQSQCTLHYQLIGMGTSQLFEYFLEAILRWRDPGLGFFLLDNPYCSGLGGFRFNLFKAITQTDLACIYSYFMKKVKSQPGVDDVAEDWDREEMIVPEACSVSPGGAIVLSSSLKWGSREKFRKLREKLNIPDDWLEKINESPDVLYRAPKTGEEILLRIAEKIHSPGVISSLSTGNAVCKVMASAVYFLSAAIFEDSGSIELGLTENSKYSILQKMIRLEEYFKDEEIMEADDLLFLFPNIEELEQLDLVVFNRANPEVAIRVSNRDATQSRVTIFNDPGSMRVSPEKLVSDKWFHTRKSKIGSTGFAVEWDRLKLIIRWLRDTPEETLQYSPLANHVQIRNFFARLEGRSRTVRITGAPVKKRGGISKLAMVIRDNFIKDGFLRDMEDVSGSSRGMITETLKHMIYSIVQGPYTAEHCETLCLNVLRDMPSIRLKESDGKTRSNILAILQMFARSEMGVLTSIQSIGAGVIGGYVKAQKSYKEGNKVRYYDDGAWRGVMDGVQVHISITNRKGATPYIKSVMISKNQTPWMLGPSIRSWADDMGVLNTVDCKPDRGKEPSFWMKDFRLSSKVYQSGCPVYVASGKMTDFTGLFDKEVKFKIRKNVINLYTESGGRHTHILSYSTSDYDLSPASMRCKDKTVLPTIKSFSREPGSSWMKCEPIQLNYIKPLCEILDGDRQVAGLDKEKLGTILKACTESSLRQKVGSTFSSVPVAKTNAQEIDMDEILGLILEDNMKDSFKSLVAEMKEDVEIGDYEESFDISDLDLFGPAHYREISNLAMVSHPLMDKFVDDVVMRMGRSSVRRLLIENKCDKKSSVTARTLYRILGRDPNSIKIEDYFSASDEEVTDDMLG</sequence>
<accession>A0A4V1DW07</accession>
<name>A0A4V1DW07_9VIRU</name>
<evidence type="ECO:0000256" key="7">
    <source>
        <dbReference type="ARBA" id="ARBA00018602"/>
    </source>
</evidence>
<evidence type="ECO:0000256" key="16">
    <source>
        <dbReference type="ARBA" id="ARBA00030285"/>
    </source>
</evidence>
<evidence type="ECO:0000256" key="14">
    <source>
        <dbReference type="ARBA" id="ARBA00023184"/>
    </source>
</evidence>
<evidence type="ECO:0000256" key="2">
    <source>
        <dbReference type="ARBA" id="ARBA00001946"/>
    </source>
</evidence>
<dbReference type="GO" id="GO:0006351">
    <property type="term" value="P:DNA-templated transcription"/>
    <property type="evidence" value="ECO:0007669"/>
    <property type="project" value="InterPro"/>
</dbReference>
<feature type="compositionally biased region" description="Basic and acidic residues" evidence="21">
    <location>
        <begin position="305"/>
        <end position="319"/>
    </location>
</feature>
<keyword evidence="10" id="KW-0378">Hydrolase</keyword>
<dbReference type="InterPro" id="IPR007322">
    <property type="entry name" value="RNA_pol_bunyavir"/>
</dbReference>
<comment type="cofactor">
    <cofactor evidence="2">
        <name>Mg(2+)</name>
        <dbReference type="ChEBI" id="CHEBI:18420"/>
    </cofactor>
</comment>
<evidence type="ECO:0000256" key="11">
    <source>
        <dbReference type="ARBA" id="ARBA00022812"/>
    </source>
</evidence>
<dbReference type="GO" id="GO:0046872">
    <property type="term" value="F:metal ion binding"/>
    <property type="evidence" value="ECO:0007669"/>
    <property type="project" value="UniProtKB-KW"/>
</dbReference>
<reference evidence="23 24" key="1">
    <citation type="submission" date="2018-12" db="EMBL/GenBank/DDBJ databases">
        <authorList>
            <person name="Hughes H.R."/>
            <person name="Russell B.J."/>
            <person name="Lambert A.J."/>
        </authorList>
    </citation>
    <scope>NUCLEOTIDE SEQUENCE [LARGE SCALE GENOMIC DNA]</scope>
    <source>
        <strain evidence="23">Original</strain>
    </source>
</reference>
<dbReference type="GO" id="GO:0039694">
    <property type="term" value="P:viral RNA genome replication"/>
    <property type="evidence" value="ECO:0007669"/>
    <property type="project" value="InterPro"/>
</dbReference>
<dbReference type="GeneID" id="65246750"/>
<evidence type="ECO:0000256" key="13">
    <source>
        <dbReference type="ARBA" id="ARBA00022844"/>
    </source>
</evidence>